<dbReference type="FunFam" id="3.90.550.10:FF:000079">
    <property type="entry name" value="Probable glycosyl transferase"/>
    <property type="match status" value="1"/>
</dbReference>
<dbReference type="InterPro" id="IPR050256">
    <property type="entry name" value="Glycosyltransferase_2"/>
</dbReference>
<keyword evidence="4 11" id="KW-0808">Transferase</keyword>
<accession>A0A7R7IBZ3</accession>
<evidence type="ECO:0000256" key="7">
    <source>
        <dbReference type="ARBA" id="ARBA00023136"/>
    </source>
</evidence>
<gene>
    <name evidence="11" type="ORF">bsdtb5_13770</name>
</gene>
<comment type="subcellular location">
    <subcellularLocation>
        <location evidence="1">Cell membrane</location>
        <topology evidence="1">Multi-pass membrane protein</topology>
    </subcellularLocation>
</comment>
<evidence type="ECO:0000256" key="2">
    <source>
        <dbReference type="ARBA" id="ARBA00022475"/>
    </source>
</evidence>
<evidence type="ECO:0000256" key="8">
    <source>
        <dbReference type="ARBA" id="ARBA00038152"/>
    </source>
</evidence>
<dbReference type="EMBL" id="AP024169">
    <property type="protein sequence ID" value="BCN30082.1"/>
    <property type="molecule type" value="Genomic_DNA"/>
</dbReference>
<keyword evidence="6 9" id="KW-1133">Transmembrane helix</keyword>
<dbReference type="GO" id="GO:0005886">
    <property type="term" value="C:plasma membrane"/>
    <property type="evidence" value="ECO:0007669"/>
    <property type="project" value="UniProtKB-SubCell"/>
</dbReference>
<dbReference type="Pfam" id="PF00535">
    <property type="entry name" value="Glycos_transf_2"/>
    <property type="match status" value="1"/>
</dbReference>
<dbReference type="InterPro" id="IPR029044">
    <property type="entry name" value="Nucleotide-diphossugar_trans"/>
</dbReference>
<dbReference type="RefSeq" id="WP_271715330.1">
    <property type="nucleotide sequence ID" value="NZ_AP024169.1"/>
</dbReference>
<dbReference type="AlphaFoldDB" id="A0A7R7IBZ3"/>
<feature type="transmembrane region" description="Helical" evidence="9">
    <location>
        <begin position="229"/>
        <end position="252"/>
    </location>
</feature>
<reference evidence="11 12" key="1">
    <citation type="submission" date="2020-11" db="EMBL/GenBank/DDBJ databases">
        <title>Draft genome sequencing of a Lachnospiraceae strain isolated from anoxic soil subjected to BSD treatment.</title>
        <authorList>
            <person name="Uek A."/>
            <person name="Tonouchi A."/>
        </authorList>
    </citation>
    <scope>NUCLEOTIDE SEQUENCE [LARGE SCALE GENOMIC DNA]</scope>
    <source>
        <strain evidence="11 12">TB5</strain>
    </source>
</reference>
<sequence>MEKLSIIVPCYNEQESLPIFYKEITKVADEMKEIEFEFILVNDGSKDNTLELAKELRKKDSRVHYISFSRNFGKESAMYAGLQKSSGDYVVTMDADLQDPPSLIPVMYHAIKDDGFDCVATRRVSRKGEPRLRSCCARCFYHLINKISKTQIMDGARDYRLMKRQMVDAILKMSECNRFTKGIFSWVGFDVKWLEYDNVERVAGNTKWSFWKLFLYSIDGIVAFSTAPLALAAIFGFLFCLVAIILIVVIILRTLLWGDAVAEWPSLICILSLIGGTQMLCIGILGEYLAKTYLETKKRPMFIVKDEE</sequence>
<evidence type="ECO:0000259" key="10">
    <source>
        <dbReference type="Pfam" id="PF00535"/>
    </source>
</evidence>
<protein>
    <submittedName>
        <fullName evidence="11">Glycosyl transferase family 2</fullName>
    </submittedName>
</protein>
<keyword evidence="5 9" id="KW-0812">Transmembrane</keyword>
<evidence type="ECO:0000256" key="1">
    <source>
        <dbReference type="ARBA" id="ARBA00004651"/>
    </source>
</evidence>
<dbReference type="CDD" id="cd04187">
    <property type="entry name" value="DPM1_like_bac"/>
    <property type="match status" value="1"/>
</dbReference>
<keyword evidence="3" id="KW-0328">Glycosyltransferase</keyword>
<keyword evidence="12" id="KW-1185">Reference proteome</keyword>
<evidence type="ECO:0000256" key="5">
    <source>
        <dbReference type="ARBA" id="ARBA00022692"/>
    </source>
</evidence>
<dbReference type="GO" id="GO:0016757">
    <property type="term" value="F:glycosyltransferase activity"/>
    <property type="evidence" value="ECO:0007669"/>
    <property type="project" value="UniProtKB-KW"/>
</dbReference>
<dbReference type="SUPFAM" id="SSF53448">
    <property type="entry name" value="Nucleotide-diphospho-sugar transferases"/>
    <property type="match status" value="1"/>
</dbReference>
<evidence type="ECO:0000256" key="3">
    <source>
        <dbReference type="ARBA" id="ARBA00022676"/>
    </source>
</evidence>
<dbReference type="Gene3D" id="3.90.550.10">
    <property type="entry name" value="Spore Coat Polysaccharide Biosynthesis Protein SpsA, Chain A"/>
    <property type="match status" value="1"/>
</dbReference>
<comment type="similarity">
    <text evidence="8">Belongs to the glycosyltransferase 2 family. GtrB subfamily.</text>
</comment>
<dbReference type="KEGG" id="ahb:bsdtb5_13770"/>
<proteinExistence type="inferred from homology"/>
<evidence type="ECO:0000313" key="12">
    <source>
        <dbReference type="Proteomes" id="UP000595897"/>
    </source>
</evidence>
<evidence type="ECO:0000313" key="11">
    <source>
        <dbReference type="EMBL" id="BCN30082.1"/>
    </source>
</evidence>
<feature type="domain" description="Glycosyltransferase 2-like" evidence="10">
    <location>
        <begin position="5"/>
        <end position="170"/>
    </location>
</feature>
<organism evidence="11 12">
    <name type="scientific">Anaeromicropila herbilytica</name>
    <dbReference type="NCBI Taxonomy" id="2785025"/>
    <lineage>
        <taxon>Bacteria</taxon>
        <taxon>Bacillati</taxon>
        <taxon>Bacillota</taxon>
        <taxon>Clostridia</taxon>
        <taxon>Lachnospirales</taxon>
        <taxon>Lachnospiraceae</taxon>
        <taxon>Anaeromicropila</taxon>
    </lineage>
</organism>
<dbReference type="Proteomes" id="UP000595897">
    <property type="component" value="Chromosome"/>
</dbReference>
<dbReference type="InterPro" id="IPR001173">
    <property type="entry name" value="Glyco_trans_2-like"/>
</dbReference>
<evidence type="ECO:0000256" key="9">
    <source>
        <dbReference type="SAM" id="Phobius"/>
    </source>
</evidence>
<keyword evidence="7 9" id="KW-0472">Membrane</keyword>
<dbReference type="PANTHER" id="PTHR48090:SF8">
    <property type="entry name" value="GLYCOSYLTRANSFERASE CSBB-RELATED"/>
    <property type="match status" value="1"/>
</dbReference>
<name>A0A7R7IBZ3_9FIRM</name>
<evidence type="ECO:0000256" key="4">
    <source>
        <dbReference type="ARBA" id="ARBA00022679"/>
    </source>
</evidence>
<feature type="transmembrane region" description="Helical" evidence="9">
    <location>
        <begin position="264"/>
        <end position="290"/>
    </location>
</feature>
<keyword evidence="2" id="KW-1003">Cell membrane</keyword>
<dbReference type="PANTHER" id="PTHR48090">
    <property type="entry name" value="UNDECAPRENYL-PHOSPHATE 4-DEOXY-4-FORMAMIDO-L-ARABINOSE TRANSFERASE-RELATED"/>
    <property type="match status" value="1"/>
</dbReference>
<evidence type="ECO:0000256" key="6">
    <source>
        <dbReference type="ARBA" id="ARBA00022989"/>
    </source>
</evidence>